<reference evidence="1 2" key="1">
    <citation type="submission" date="2017-06" db="EMBL/GenBank/DDBJ databases">
        <authorList>
            <consortium name="Pathogen Informatics"/>
        </authorList>
    </citation>
    <scope>NUCLEOTIDE SEQUENCE [LARGE SCALE GENOMIC DNA]</scope>
    <source>
        <strain evidence="1 2">NCTC13490</strain>
    </source>
</reference>
<keyword evidence="2" id="KW-1185">Reference proteome</keyword>
<name>A0A239X8I2_9FLAO</name>
<protein>
    <submittedName>
        <fullName evidence="1">Uncharacterized protein</fullName>
    </submittedName>
</protein>
<proteinExistence type="predicted"/>
<organism evidence="1 2">
    <name type="scientific">Chryseobacterium taklimakanense</name>
    <dbReference type="NCBI Taxonomy" id="536441"/>
    <lineage>
        <taxon>Bacteria</taxon>
        <taxon>Pseudomonadati</taxon>
        <taxon>Bacteroidota</taxon>
        <taxon>Flavobacteriia</taxon>
        <taxon>Flavobacteriales</taxon>
        <taxon>Weeksellaceae</taxon>
        <taxon>Chryseobacterium group</taxon>
        <taxon>Chryseobacterium</taxon>
    </lineage>
</organism>
<dbReference type="Proteomes" id="UP000215196">
    <property type="component" value="Chromosome 1"/>
</dbReference>
<dbReference type="EMBL" id="LT906465">
    <property type="protein sequence ID" value="SNV42889.1"/>
    <property type="molecule type" value="Genomic_DNA"/>
</dbReference>
<dbReference type="AlphaFoldDB" id="A0A239X8I2"/>
<dbReference type="KEGG" id="ctak:4412677_01163"/>
<gene>
    <name evidence="1" type="ORF">SAMEA4412677_01163</name>
</gene>
<evidence type="ECO:0000313" key="1">
    <source>
        <dbReference type="EMBL" id="SNV42889.1"/>
    </source>
</evidence>
<accession>A0A239X8I2</accession>
<sequence length="138" mass="16483">MIISDIRLRIFIIKTIETVLHILTLHGKIFERIFPMWKFAKLLPSKHTKSNLTFKICCPNFGSNYISKFQKRHPHKRTIMLLKSYRRFRSTGFHLVSCGQDESLVIRRSFFYNSVPQSKQEYFFRSKSLYANFLQISV</sequence>
<evidence type="ECO:0000313" key="2">
    <source>
        <dbReference type="Proteomes" id="UP000215196"/>
    </source>
</evidence>